<dbReference type="PANTHER" id="PTHR33154:SF33">
    <property type="entry name" value="TRANSCRIPTIONAL REPRESSOR SDPR"/>
    <property type="match status" value="1"/>
</dbReference>
<evidence type="ECO:0000256" key="3">
    <source>
        <dbReference type="ARBA" id="ARBA00023163"/>
    </source>
</evidence>
<evidence type="ECO:0000256" key="1">
    <source>
        <dbReference type="ARBA" id="ARBA00023015"/>
    </source>
</evidence>
<dbReference type="Gene3D" id="1.10.10.10">
    <property type="entry name" value="Winged helix-like DNA-binding domain superfamily/Winged helix DNA-binding domain"/>
    <property type="match status" value="1"/>
</dbReference>
<dbReference type="PRINTS" id="PR00778">
    <property type="entry name" value="HTHARSR"/>
</dbReference>
<dbReference type="Proteomes" id="UP000192907">
    <property type="component" value="Unassembled WGS sequence"/>
</dbReference>
<dbReference type="SMART" id="SM00418">
    <property type="entry name" value="HTH_ARSR"/>
    <property type="match status" value="1"/>
</dbReference>
<accession>A0A1Y6BN57</accession>
<dbReference type="PROSITE" id="PS50987">
    <property type="entry name" value="HTH_ARSR_2"/>
    <property type="match status" value="1"/>
</dbReference>
<dbReference type="InterPro" id="IPR036390">
    <property type="entry name" value="WH_DNA-bd_sf"/>
</dbReference>
<dbReference type="GO" id="GO:0003700">
    <property type="term" value="F:DNA-binding transcription factor activity"/>
    <property type="evidence" value="ECO:0007669"/>
    <property type="project" value="InterPro"/>
</dbReference>
<dbReference type="SUPFAM" id="SSF46785">
    <property type="entry name" value="Winged helix' DNA-binding domain"/>
    <property type="match status" value="1"/>
</dbReference>
<dbReference type="InterPro" id="IPR036388">
    <property type="entry name" value="WH-like_DNA-bd_sf"/>
</dbReference>
<evidence type="ECO:0000313" key="5">
    <source>
        <dbReference type="EMBL" id="SMF12203.1"/>
    </source>
</evidence>
<dbReference type="GO" id="GO:0003677">
    <property type="term" value="F:DNA binding"/>
    <property type="evidence" value="ECO:0007669"/>
    <property type="project" value="UniProtKB-KW"/>
</dbReference>
<dbReference type="RefSeq" id="WP_132317413.1">
    <property type="nucleotide sequence ID" value="NZ_FWZT01000005.1"/>
</dbReference>
<feature type="domain" description="HTH arsR-type" evidence="4">
    <location>
        <begin position="1"/>
        <end position="97"/>
    </location>
</feature>
<keyword evidence="6" id="KW-1185">Reference proteome</keyword>
<name>A0A1Y6BN57_9BACT</name>
<keyword evidence="1" id="KW-0805">Transcription regulation</keyword>
<gene>
    <name evidence="5" type="ORF">SAMN06296036_105144</name>
</gene>
<dbReference type="PANTHER" id="PTHR33154">
    <property type="entry name" value="TRANSCRIPTIONAL REGULATOR, ARSR FAMILY"/>
    <property type="match status" value="1"/>
</dbReference>
<dbReference type="InterPro" id="IPR051081">
    <property type="entry name" value="HTH_MetalResp_TranReg"/>
</dbReference>
<dbReference type="AlphaFoldDB" id="A0A1Y6BN57"/>
<dbReference type="EMBL" id="FWZT01000005">
    <property type="protein sequence ID" value="SMF12203.1"/>
    <property type="molecule type" value="Genomic_DNA"/>
</dbReference>
<evidence type="ECO:0000259" key="4">
    <source>
        <dbReference type="PROSITE" id="PS50987"/>
    </source>
</evidence>
<dbReference type="Pfam" id="PF01022">
    <property type="entry name" value="HTH_5"/>
    <property type="match status" value="1"/>
</dbReference>
<keyword evidence="3" id="KW-0804">Transcription</keyword>
<dbReference type="STRING" id="1513793.SAMN06296036_105144"/>
<proteinExistence type="predicted"/>
<dbReference type="OrthoDB" id="7210994at2"/>
<reference evidence="6" key="1">
    <citation type="submission" date="2017-04" db="EMBL/GenBank/DDBJ databases">
        <authorList>
            <person name="Varghese N."/>
            <person name="Submissions S."/>
        </authorList>
    </citation>
    <scope>NUCLEOTIDE SEQUENCE [LARGE SCALE GENOMIC DNA]</scope>
    <source>
        <strain evidence="6">RKEM611</strain>
    </source>
</reference>
<sequence length="104" mass="12057">MNAFAALAEPRRQEIVSLLAEQGEMTASDIVKRFKVSAPAISQHLKVLREHSLVEVKKDAQRRLYSINPKGLNEMTDYLDGVRRMWEARLDRLEEYLNDLQSKE</sequence>
<dbReference type="CDD" id="cd00090">
    <property type="entry name" value="HTH_ARSR"/>
    <property type="match status" value="1"/>
</dbReference>
<dbReference type="NCBIfam" id="NF033788">
    <property type="entry name" value="HTH_metalloreg"/>
    <property type="match status" value="1"/>
</dbReference>
<keyword evidence="2" id="KW-0238">DNA-binding</keyword>
<protein>
    <submittedName>
        <fullName evidence="5">Transcriptional regulator, ArsR family</fullName>
    </submittedName>
</protein>
<evidence type="ECO:0000256" key="2">
    <source>
        <dbReference type="ARBA" id="ARBA00023125"/>
    </source>
</evidence>
<dbReference type="InterPro" id="IPR001845">
    <property type="entry name" value="HTH_ArsR_DNA-bd_dom"/>
</dbReference>
<evidence type="ECO:0000313" key="6">
    <source>
        <dbReference type="Proteomes" id="UP000192907"/>
    </source>
</evidence>
<organism evidence="5 6">
    <name type="scientific">Pseudobacteriovorax antillogorgiicola</name>
    <dbReference type="NCBI Taxonomy" id="1513793"/>
    <lineage>
        <taxon>Bacteria</taxon>
        <taxon>Pseudomonadati</taxon>
        <taxon>Bdellovibrionota</taxon>
        <taxon>Oligoflexia</taxon>
        <taxon>Oligoflexales</taxon>
        <taxon>Pseudobacteriovoracaceae</taxon>
        <taxon>Pseudobacteriovorax</taxon>
    </lineage>
</organism>
<dbReference type="InterPro" id="IPR011991">
    <property type="entry name" value="ArsR-like_HTH"/>
</dbReference>